<proteinExistence type="inferred from homology"/>
<evidence type="ECO:0000256" key="3">
    <source>
        <dbReference type="SAM" id="MobiDB-lite"/>
    </source>
</evidence>
<sequence>MNSESEKEIMNRSEREEQREILELLKREIRIVKEKFDTHSEENRTLNEENRTLNEENRTLNEENRTLNEENRNLNEENRVLNIELKDTMSRVDKIESLTDVLYVEVDTLQQKLASVEHKHSNLDEIWEKVMNLREEVRNIVWGEIAKLNVGFEDVYGMVKIVQDKSKDISDETEALIKRIENLEQRNKEKDKYLAGQKQQKSASYQEDLSFIHAKLINIDDKMHRNNLRIIGLPEEDTTKTLTTMLQEVLQENCPELLDKNIIKEIHRSPPTKNPMLSTPRHVIVTFNNFSNKQQILKASRKKMFKYGETTIRITEDYSTETKKQRREWNHIFQKAKELKLKPRMLYPSKLSLIINEEHFIFHKKEEFEEFLKGNPEMSRIFDLDLRKERQV</sequence>
<feature type="domain" description="L1 transposable element dsRBD-like" evidence="5">
    <location>
        <begin position="321"/>
        <end position="378"/>
    </location>
</feature>
<dbReference type="AlphaFoldDB" id="A0A7N4NUD2"/>
<reference evidence="6 7" key="1">
    <citation type="journal article" date="2011" name="Proc. Natl. Acad. Sci. U.S.A.">
        <title>Genetic diversity and population structure of the endangered marsupial Sarcophilus harrisii (Tasmanian devil).</title>
        <authorList>
            <person name="Miller W."/>
            <person name="Hayes V.M."/>
            <person name="Ratan A."/>
            <person name="Petersen D.C."/>
            <person name="Wittekindt N.E."/>
            <person name="Miller J."/>
            <person name="Walenz B."/>
            <person name="Knight J."/>
            <person name="Qi J."/>
            <person name="Zhao F."/>
            <person name="Wang Q."/>
            <person name="Bedoya-Reina O.C."/>
            <person name="Katiyar N."/>
            <person name="Tomsho L.P."/>
            <person name="Kasson L.M."/>
            <person name="Hardie R.A."/>
            <person name="Woodbridge P."/>
            <person name="Tindall E.A."/>
            <person name="Bertelsen M.F."/>
            <person name="Dixon D."/>
            <person name="Pyecroft S."/>
            <person name="Helgen K.M."/>
            <person name="Lesk A.M."/>
            <person name="Pringle T.H."/>
            <person name="Patterson N."/>
            <person name="Zhang Y."/>
            <person name="Kreiss A."/>
            <person name="Woods G.M."/>
            <person name="Jones M.E."/>
            <person name="Schuster S.C."/>
        </authorList>
    </citation>
    <scope>NUCLEOTIDE SEQUENCE [LARGE SCALE GENOMIC DNA]</scope>
</reference>
<dbReference type="Gene3D" id="3.30.250.20">
    <property type="entry name" value="L1 transposable element, C-terminal domain"/>
    <property type="match status" value="1"/>
</dbReference>
<evidence type="ECO:0000313" key="7">
    <source>
        <dbReference type="Proteomes" id="UP000007648"/>
    </source>
</evidence>
<protein>
    <recommendedName>
        <fullName evidence="8">L1 transposable element RRM domain-containing protein</fullName>
    </recommendedName>
</protein>
<evidence type="ECO:0000259" key="5">
    <source>
        <dbReference type="Pfam" id="PF17490"/>
    </source>
</evidence>
<dbReference type="FunFam" id="3.30.70.1820:FF:000002">
    <property type="entry name" value="LINE-1 retrotransposable element ORF1 protein"/>
    <property type="match status" value="1"/>
</dbReference>
<comment type="similarity">
    <text evidence="1">Belongs to the transposase 22 family.</text>
</comment>
<evidence type="ECO:0008006" key="8">
    <source>
        <dbReference type="Google" id="ProtNLM"/>
    </source>
</evidence>
<feature type="domain" description="L1 transposable element RRM" evidence="4">
    <location>
        <begin position="225"/>
        <end position="304"/>
    </location>
</feature>
<feature type="coiled-coil region" evidence="2">
    <location>
        <begin position="166"/>
        <end position="200"/>
    </location>
</feature>
<dbReference type="Ensembl" id="ENSSHAT00000046099.1">
    <property type="protein sequence ID" value="ENSSHAP00000028322.1"/>
    <property type="gene ID" value="ENSSHAG00000023475.1"/>
</dbReference>
<dbReference type="Pfam" id="PF17490">
    <property type="entry name" value="Tnp_22_dsRBD"/>
    <property type="match status" value="1"/>
</dbReference>
<keyword evidence="2" id="KW-0175">Coiled coil</keyword>
<reference evidence="6" key="2">
    <citation type="submission" date="2025-08" db="UniProtKB">
        <authorList>
            <consortium name="Ensembl"/>
        </authorList>
    </citation>
    <scope>IDENTIFICATION</scope>
</reference>
<dbReference type="Pfam" id="PF02994">
    <property type="entry name" value="Transposase_22"/>
    <property type="match status" value="1"/>
</dbReference>
<dbReference type="GeneTree" id="ENSGT01050000244818"/>
<keyword evidence="7" id="KW-1185">Reference proteome</keyword>
<evidence type="ECO:0000313" key="6">
    <source>
        <dbReference type="Ensembl" id="ENSSHAP00000028322.1"/>
    </source>
</evidence>
<dbReference type="InterPro" id="IPR042566">
    <property type="entry name" value="L1_C"/>
</dbReference>
<dbReference type="FunCoup" id="A0A7N4NUD2">
    <property type="interactions" value="231"/>
</dbReference>
<dbReference type="InterPro" id="IPR004244">
    <property type="entry name" value="Transposase_22"/>
</dbReference>
<evidence type="ECO:0000256" key="2">
    <source>
        <dbReference type="SAM" id="Coils"/>
    </source>
</evidence>
<reference evidence="6" key="3">
    <citation type="submission" date="2025-09" db="UniProtKB">
        <authorList>
            <consortium name="Ensembl"/>
        </authorList>
    </citation>
    <scope>IDENTIFICATION</scope>
</reference>
<name>A0A7N4NUD2_SARHA</name>
<dbReference type="InterPro" id="IPR035300">
    <property type="entry name" value="L1_dsRBD"/>
</dbReference>
<evidence type="ECO:0000259" key="4">
    <source>
        <dbReference type="Pfam" id="PF02994"/>
    </source>
</evidence>
<feature type="region of interest" description="Disordered" evidence="3">
    <location>
        <begin position="39"/>
        <end position="71"/>
    </location>
</feature>
<accession>A0A7N4NUD2</accession>
<dbReference type="Proteomes" id="UP000007648">
    <property type="component" value="Unassembled WGS sequence"/>
</dbReference>
<evidence type="ECO:0000256" key="1">
    <source>
        <dbReference type="ARBA" id="ARBA00061640"/>
    </source>
</evidence>
<dbReference type="InParanoid" id="A0A7N4NUD2"/>
<dbReference type="Gene3D" id="3.30.70.1820">
    <property type="entry name" value="L1 transposable element, RRM domain"/>
    <property type="match status" value="1"/>
</dbReference>
<dbReference type="PANTHER" id="PTHR11505">
    <property type="entry name" value="L1 TRANSPOSABLE ELEMENT-RELATED"/>
    <property type="match status" value="1"/>
</dbReference>
<dbReference type="InterPro" id="IPR043636">
    <property type="entry name" value="L1_RRM_dom"/>
</dbReference>
<organism evidence="6 7">
    <name type="scientific">Sarcophilus harrisii</name>
    <name type="common">Tasmanian devil</name>
    <name type="synonym">Sarcophilus laniarius</name>
    <dbReference type="NCBI Taxonomy" id="9305"/>
    <lineage>
        <taxon>Eukaryota</taxon>
        <taxon>Metazoa</taxon>
        <taxon>Chordata</taxon>
        <taxon>Craniata</taxon>
        <taxon>Vertebrata</taxon>
        <taxon>Euteleostomi</taxon>
        <taxon>Mammalia</taxon>
        <taxon>Metatheria</taxon>
        <taxon>Dasyuromorphia</taxon>
        <taxon>Dasyuridae</taxon>
        <taxon>Sarcophilus</taxon>
    </lineage>
</organism>